<dbReference type="EMBL" id="JBHPBY010000419">
    <property type="protein sequence ID" value="MFC1853085.1"/>
    <property type="molecule type" value="Genomic_DNA"/>
</dbReference>
<evidence type="ECO:0000256" key="5">
    <source>
        <dbReference type="ARBA" id="ARBA00011245"/>
    </source>
</evidence>
<evidence type="ECO:0000256" key="10">
    <source>
        <dbReference type="ARBA" id="ARBA00022741"/>
    </source>
</evidence>
<dbReference type="CDD" id="cd01561">
    <property type="entry name" value="CBS_like"/>
    <property type="match status" value="1"/>
</dbReference>
<protein>
    <recommendedName>
        <fullName evidence="17">Cysteine--tRNA ligase</fullName>
        <ecNumber evidence="17">6.1.1.16</ecNumber>
    </recommendedName>
    <alternativeName>
        <fullName evidence="17">Cysteinyl-tRNA synthetase</fullName>
        <shortName evidence="17">CysRS</shortName>
    </alternativeName>
</protein>
<organism evidence="19 20">
    <name type="scientific">candidate division CSSED10-310 bacterium</name>
    <dbReference type="NCBI Taxonomy" id="2855610"/>
    <lineage>
        <taxon>Bacteria</taxon>
        <taxon>Bacteria division CSSED10-310</taxon>
    </lineage>
</organism>
<dbReference type="InterPro" id="IPR036052">
    <property type="entry name" value="TrpB-like_PALP_sf"/>
</dbReference>
<evidence type="ECO:0000256" key="15">
    <source>
        <dbReference type="ARBA" id="ARBA00023146"/>
    </source>
</evidence>
<gene>
    <name evidence="17 19" type="primary">cysS</name>
    <name evidence="19" type="ORF">ACFL27_23045</name>
</gene>
<evidence type="ECO:0000313" key="19">
    <source>
        <dbReference type="EMBL" id="MFC1853085.1"/>
    </source>
</evidence>
<dbReference type="InterPro" id="IPR024909">
    <property type="entry name" value="Cys-tRNA/MSH_ligase"/>
</dbReference>
<keyword evidence="15 17" id="KW-0030">Aminoacyl-tRNA synthetase</keyword>
<comment type="subcellular location">
    <subcellularLocation>
        <location evidence="2 17">Cytoplasm</location>
    </subcellularLocation>
</comment>
<comment type="similarity">
    <text evidence="3 17">Belongs to the class-I aminoacyl-tRNA synthetase family.</text>
</comment>
<evidence type="ECO:0000256" key="2">
    <source>
        <dbReference type="ARBA" id="ARBA00004496"/>
    </source>
</evidence>
<evidence type="ECO:0000256" key="3">
    <source>
        <dbReference type="ARBA" id="ARBA00005594"/>
    </source>
</evidence>
<evidence type="ECO:0000256" key="16">
    <source>
        <dbReference type="ARBA" id="ARBA00023192"/>
    </source>
</evidence>
<comment type="cofactor">
    <cofactor evidence="1">
        <name>pyridoxal 5'-phosphate</name>
        <dbReference type="ChEBI" id="CHEBI:597326"/>
    </cofactor>
</comment>
<keyword evidence="16" id="KW-0028">Amino-acid biosynthesis</keyword>
<dbReference type="Pfam" id="PF01406">
    <property type="entry name" value="tRNA-synt_1e"/>
    <property type="match status" value="1"/>
</dbReference>
<dbReference type="Gene3D" id="1.20.120.1910">
    <property type="entry name" value="Cysteine-tRNA ligase, C-terminal anti-codon recognition domain"/>
    <property type="match status" value="1"/>
</dbReference>
<dbReference type="PROSITE" id="PS00901">
    <property type="entry name" value="CYS_SYNTHASE"/>
    <property type="match status" value="1"/>
</dbReference>
<evidence type="ECO:0000256" key="11">
    <source>
        <dbReference type="ARBA" id="ARBA00022833"/>
    </source>
</evidence>
<dbReference type="Pfam" id="PF00291">
    <property type="entry name" value="PALP"/>
    <property type="match status" value="1"/>
</dbReference>
<dbReference type="InterPro" id="IPR001926">
    <property type="entry name" value="TrpB-like_PALP"/>
</dbReference>
<keyword evidence="13" id="KW-0663">Pyridoxal phosphate</keyword>
<dbReference type="InterPro" id="IPR015273">
    <property type="entry name" value="Cys-tRNA-synt_Ia_DALR"/>
</dbReference>
<keyword evidence="10 17" id="KW-0547">Nucleotide-binding</keyword>
<evidence type="ECO:0000256" key="7">
    <source>
        <dbReference type="ARBA" id="ARBA00022598"/>
    </source>
</evidence>
<feature type="binding site" evidence="17">
    <location>
        <position position="548"/>
    </location>
    <ligand>
        <name>Zn(2+)</name>
        <dbReference type="ChEBI" id="CHEBI:29105"/>
    </ligand>
</feature>
<dbReference type="InterPro" id="IPR032678">
    <property type="entry name" value="tRNA-synt_1_cat_dom"/>
</dbReference>
<dbReference type="InterPro" id="IPR001216">
    <property type="entry name" value="P-phosphate_BS"/>
</dbReference>
<dbReference type="NCBIfam" id="TIGR01136">
    <property type="entry name" value="cysKM"/>
    <property type="match status" value="1"/>
</dbReference>
<comment type="cofactor">
    <cofactor evidence="17">
        <name>Zn(2+)</name>
        <dbReference type="ChEBI" id="CHEBI:29105"/>
    </cofactor>
    <text evidence="17">Binds 1 zinc ion per subunit.</text>
</comment>
<dbReference type="SUPFAM" id="SSF47323">
    <property type="entry name" value="Anticodon-binding domain of a subclass of class I aminoacyl-tRNA synthetases"/>
    <property type="match status" value="1"/>
</dbReference>
<evidence type="ECO:0000256" key="8">
    <source>
        <dbReference type="ARBA" id="ARBA00022679"/>
    </source>
</evidence>
<evidence type="ECO:0000256" key="9">
    <source>
        <dbReference type="ARBA" id="ARBA00022723"/>
    </source>
</evidence>
<dbReference type="EC" id="6.1.1.16" evidence="17"/>
<dbReference type="PRINTS" id="PR00983">
    <property type="entry name" value="TRNASYNTHCYS"/>
</dbReference>
<evidence type="ECO:0000313" key="20">
    <source>
        <dbReference type="Proteomes" id="UP001594351"/>
    </source>
</evidence>
<name>A0ABV6Z3R3_UNCC1</name>
<dbReference type="GO" id="GO:0004817">
    <property type="term" value="F:cysteine-tRNA ligase activity"/>
    <property type="evidence" value="ECO:0007669"/>
    <property type="project" value="UniProtKB-EC"/>
</dbReference>
<comment type="catalytic activity">
    <reaction evidence="17">
        <text>tRNA(Cys) + L-cysteine + ATP = L-cysteinyl-tRNA(Cys) + AMP + diphosphate</text>
        <dbReference type="Rhea" id="RHEA:17773"/>
        <dbReference type="Rhea" id="RHEA-COMP:9661"/>
        <dbReference type="Rhea" id="RHEA-COMP:9679"/>
        <dbReference type="ChEBI" id="CHEBI:30616"/>
        <dbReference type="ChEBI" id="CHEBI:33019"/>
        <dbReference type="ChEBI" id="CHEBI:35235"/>
        <dbReference type="ChEBI" id="CHEBI:78442"/>
        <dbReference type="ChEBI" id="CHEBI:78517"/>
        <dbReference type="ChEBI" id="CHEBI:456215"/>
        <dbReference type="EC" id="6.1.1.16"/>
    </reaction>
</comment>
<dbReference type="Pfam" id="PF09190">
    <property type="entry name" value="DALR_2"/>
    <property type="match status" value="1"/>
</dbReference>
<evidence type="ECO:0000256" key="12">
    <source>
        <dbReference type="ARBA" id="ARBA00022840"/>
    </source>
</evidence>
<dbReference type="InterPro" id="IPR005856">
    <property type="entry name" value="Cys_synth"/>
</dbReference>
<feature type="binding site" evidence="17">
    <location>
        <position position="334"/>
    </location>
    <ligand>
        <name>Zn(2+)</name>
        <dbReference type="ChEBI" id="CHEBI:29105"/>
    </ligand>
</feature>
<dbReference type="SUPFAM" id="SSF53686">
    <property type="entry name" value="Tryptophan synthase beta subunit-like PLP-dependent enzymes"/>
    <property type="match status" value="1"/>
</dbReference>
<keyword evidence="12 17" id="KW-0067">ATP-binding</keyword>
<evidence type="ECO:0000256" key="4">
    <source>
        <dbReference type="ARBA" id="ARBA00007103"/>
    </source>
</evidence>
<evidence type="ECO:0000256" key="14">
    <source>
        <dbReference type="ARBA" id="ARBA00022917"/>
    </source>
</evidence>
<dbReference type="InterPro" id="IPR014729">
    <property type="entry name" value="Rossmann-like_a/b/a_fold"/>
</dbReference>
<dbReference type="HAMAP" id="MF_00041">
    <property type="entry name" value="Cys_tRNA_synth"/>
    <property type="match status" value="1"/>
</dbReference>
<feature type="binding site" evidence="17">
    <location>
        <position position="544"/>
    </location>
    <ligand>
        <name>Zn(2+)</name>
        <dbReference type="ChEBI" id="CHEBI:29105"/>
    </ligand>
</feature>
<evidence type="ECO:0000256" key="6">
    <source>
        <dbReference type="ARBA" id="ARBA00022490"/>
    </source>
</evidence>
<dbReference type="InterPro" id="IPR015803">
    <property type="entry name" value="Cys-tRNA-ligase"/>
</dbReference>
<dbReference type="NCBIfam" id="TIGR00435">
    <property type="entry name" value="cysS"/>
    <property type="match status" value="1"/>
</dbReference>
<comment type="caution">
    <text evidence="19">The sequence shown here is derived from an EMBL/GenBank/DDBJ whole genome shotgun (WGS) entry which is preliminary data.</text>
</comment>
<dbReference type="Gene3D" id="3.40.50.620">
    <property type="entry name" value="HUPs"/>
    <property type="match status" value="1"/>
</dbReference>
<dbReference type="PANTHER" id="PTHR10890">
    <property type="entry name" value="CYSTEINYL-TRNA SYNTHETASE"/>
    <property type="match status" value="1"/>
</dbReference>
<dbReference type="Proteomes" id="UP001594351">
    <property type="component" value="Unassembled WGS sequence"/>
</dbReference>
<comment type="subunit">
    <text evidence="5 17">Monomer.</text>
</comment>
<dbReference type="Gene3D" id="3.40.50.1100">
    <property type="match status" value="2"/>
</dbReference>
<dbReference type="PANTHER" id="PTHR10890:SF3">
    <property type="entry name" value="CYSTEINE--TRNA LIGASE, CYTOPLASMIC"/>
    <property type="match status" value="1"/>
</dbReference>
<dbReference type="SUPFAM" id="SSF52374">
    <property type="entry name" value="Nucleotidylyl transferase"/>
    <property type="match status" value="1"/>
</dbReference>
<keyword evidence="16" id="KW-0198">Cysteine biosynthesis</keyword>
<dbReference type="InterPro" id="IPR009080">
    <property type="entry name" value="tRNAsynth_Ia_anticodon-bd"/>
</dbReference>
<evidence type="ECO:0000256" key="13">
    <source>
        <dbReference type="ARBA" id="ARBA00022898"/>
    </source>
</evidence>
<keyword evidence="9 17" id="KW-0479">Metal-binding</keyword>
<keyword evidence="14 17" id="KW-0648">Protein biosynthesis</keyword>
<keyword evidence="6 17" id="KW-0963">Cytoplasm</keyword>
<keyword evidence="7 17" id="KW-0436">Ligase</keyword>
<evidence type="ECO:0000256" key="17">
    <source>
        <dbReference type="HAMAP-Rule" id="MF_00041"/>
    </source>
</evidence>
<comment type="similarity">
    <text evidence="4">Belongs to the cysteine synthase/cystathionine beta-synthase family.</text>
</comment>
<keyword evidence="11 17" id="KW-0862">Zinc</keyword>
<comment type="caution">
    <text evidence="17">Lacks conserved residue(s) required for the propagation of feature annotation.</text>
</comment>
<evidence type="ECO:0000259" key="18">
    <source>
        <dbReference type="SMART" id="SM00840"/>
    </source>
</evidence>
<feature type="binding site" evidence="17">
    <location>
        <position position="519"/>
    </location>
    <ligand>
        <name>Zn(2+)</name>
        <dbReference type="ChEBI" id="CHEBI:29105"/>
    </ligand>
</feature>
<evidence type="ECO:0000256" key="1">
    <source>
        <dbReference type="ARBA" id="ARBA00001933"/>
    </source>
</evidence>
<keyword evidence="20" id="KW-1185">Reference proteome</keyword>
<reference evidence="19 20" key="1">
    <citation type="submission" date="2024-09" db="EMBL/GenBank/DDBJ databases">
        <title>Laminarin stimulates single cell rates of sulfate reduction while oxygen inhibits transcriptomic activity in coastal marine sediment.</title>
        <authorList>
            <person name="Lindsay M."/>
            <person name="Orcutt B."/>
            <person name="Emerson D."/>
            <person name="Stepanauskas R."/>
            <person name="D'Angelo T."/>
        </authorList>
    </citation>
    <scope>NUCLEOTIDE SEQUENCE [LARGE SCALE GENOMIC DNA]</scope>
    <source>
        <strain evidence="19">SAG AM-311-K15</strain>
    </source>
</reference>
<proteinExistence type="inferred from homology"/>
<keyword evidence="8" id="KW-0808">Transferase</keyword>
<accession>A0ABV6Z3R3</accession>
<sequence>MSLGKVNTILDLIGQSPLIKINRLNPHPEVELFVKLETMNPGGSVKDRIGLSMIEAAEKKGLITPDKIILEASSGNTAIGLAMVCAVKGYRLLITMSESASEERKKILRAYGAEILLTPGHLSTDGAIEEAYRLAREEPDKYVLMDQFNNEANWQAHYHGTGLEIWEATAGNIDVVVITMGTTGTLMGTTRRLKELNPKIKIVGVEPFKGHKIQGLKNMKESYPPGIFEPSEPDAIVNVDDEQAYEMARKLAREEGILIGMSSGAALKIALDEAKQLQKGTVVALLPDGGERYLSTSLFVSEIVPEPLHFYNTLTNSIQDLRPVQPGKVGIYSCGPSLDGTSDLGLCRRLVFSDLLRRYLEYRGFEVKHVMNLGDIDDRTVNECLKNECSLQEFTAQWENQFHDDLKTLHILPAHLYPRASDHVNDMIEETRMLLDRGLAYEKLRSVYFNISQFPGYGKLSGFDLKATKSTSATVYDYYDKENPKDFALFKRSTLPELKAGIYWSTPWGNVRPSWHIECASLARRFLGRPFDIHTASTDLIFPHGDNEIAIAEGTGGPPLSKIWMHSEVVMFKGKKVNRASGNILTLQDLLEWGYDGPTIRFWFLTTHYRKVLKFNEEALKQAHQSIKRLNTFVTRLQSMEPQKSNPDLEQLIYETRSLFQAAMDHDLNIPKALGHLFTFIRTANSFITAGQMDAAQIKKTIDFMKDVNRVLAVIDLAAPVDEDNIDGLIQARTMAKSQGDYEKADALRQQLLGMGIKLYDTPSGTFWQKI</sequence>
<dbReference type="SMART" id="SM00840">
    <property type="entry name" value="DALR_2"/>
    <property type="match status" value="1"/>
</dbReference>
<feature type="domain" description="Cysteinyl-tRNA synthetase class Ia DALR" evidence="18">
    <location>
        <begin position="659"/>
        <end position="726"/>
    </location>
</feature>